<accession>A0A9N9MJD0</accession>
<dbReference type="AlphaFoldDB" id="A0A9N9MJD0"/>
<evidence type="ECO:0000313" key="1">
    <source>
        <dbReference type="EMBL" id="CAG9764278.1"/>
    </source>
</evidence>
<reference evidence="1" key="1">
    <citation type="submission" date="2022-01" db="EMBL/GenBank/DDBJ databases">
        <authorList>
            <person name="King R."/>
        </authorList>
    </citation>
    <scope>NUCLEOTIDE SEQUENCE</scope>
</reference>
<protein>
    <submittedName>
        <fullName evidence="1">Uncharacterized protein</fullName>
    </submittedName>
</protein>
<evidence type="ECO:0000313" key="2">
    <source>
        <dbReference type="Proteomes" id="UP001152799"/>
    </source>
</evidence>
<proteinExistence type="predicted"/>
<name>A0A9N9MJD0_9CUCU</name>
<sequence>MNSDENFAAIREKIKSLPCSPQVVDDVREILGYLTSLEFSRTNTLFRELFQKICDKFTNIFSENLDMFETSEDDFVKVIIKLNYGTVLQVTEVILEMLDLVSRNAPVELLHIEPIVVYVPSLVQMYSFHLNNCPELHMETFIHEITEITEAIKHLYGIYLHLLEFSITISSENEILSAVLMALCQMPKDFSKIDPKCILSCWKCFNVLTNRYKAYIGHFDFSVVVKLINEFVCDLLENMNTISEKQSKVINFIIKILFINIQRNFYDKLSEFVKDLLIFYIKMYKFINSEVLNEIFKQIEGYLGDLLAEKPHVFKQAIENLKIEDMDDCPIGSLRFLNRILQLINGVSFNWPIIALINYIFDVLPLCQKELLMPPNQNGWVYQNLIVNMSAAILIHNVNVEGTTLLIKYILKEEVFGALLALEVYLLVLRNIPEDDCTRLVINLFNATERLEGVYFTHKPEYIYLKCLLQRIFKFLSHKSKLDLLKVFHPDEHIQVWRFLGFACIQNQEIFEPVINNTVNYIKELDNYKRRTTPFAGNQMSSEPIALNIGEGIGLLSTITDRNIVKNKITTITSFMDTFLSLDFTTDILNNNLFQYFIMKIRFFDSKIISKFQILCQNPAYYTSIYRIISSYATSNHQDALTEIAMIFPYVFENTSILFKQLYFEMLRDLKDNKKTSFKVLLERLDAKLANQMFKYFERFDHMNPRSSLSPIHIEMEKFQHNCLKWNQVVMTPKQMKFDELESQKTQQSKFNEINVDRGVKRTLELPKVTVKKKSKTNCIKKFEEEKLNSSVGVENDITAVSDVIQNLKSETKCLMKTLKTDKLTAKNANDLKNIIAQLSSLMYL</sequence>
<organism evidence="1 2">
    <name type="scientific">Ceutorhynchus assimilis</name>
    <name type="common">cabbage seed weevil</name>
    <dbReference type="NCBI Taxonomy" id="467358"/>
    <lineage>
        <taxon>Eukaryota</taxon>
        <taxon>Metazoa</taxon>
        <taxon>Ecdysozoa</taxon>
        <taxon>Arthropoda</taxon>
        <taxon>Hexapoda</taxon>
        <taxon>Insecta</taxon>
        <taxon>Pterygota</taxon>
        <taxon>Neoptera</taxon>
        <taxon>Endopterygota</taxon>
        <taxon>Coleoptera</taxon>
        <taxon>Polyphaga</taxon>
        <taxon>Cucujiformia</taxon>
        <taxon>Curculionidae</taxon>
        <taxon>Ceutorhynchinae</taxon>
        <taxon>Ceutorhynchus</taxon>
    </lineage>
</organism>
<gene>
    <name evidence="1" type="ORF">CEUTPL_LOCUS4918</name>
</gene>
<keyword evidence="2" id="KW-1185">Reference proteome</keyword>
<dbReference type="Proteomes" id="UP001152799">
    <property type="component" value="Chromosome 2"/>
</dbReference>
<dbReference type="OrthoDB" id="6088000at2759"/>
<dbReference type="EMBL" id="OU892278">
    <property type="protein sequence ID" value="CAG9764278.1"/>
    <property type="molecule type" value="Genomic_DNA"/>
</dbReference>